<name>A0A9X2WJR6_9GAMM</name>
<dbReference type="InterPro" id="IPR029787">
    <property type="entry name" value="Nucleotide_cyclase"/>
</dbReference>
<dbReference type="NCBIfam" id="TIGR00254">
    <property type="entry name" value="GGDEF"/>
    <property type="match status" value="1"/>
</dbReference>
<feature type="transmembrane region" description="Helical" evidence="3">
    <location>
        <begin position="44"/>
        <end position="62"/>
    </location>
</feature>
<evidence type="ECO:0000313" key="7">
    <source>
        <dbReference type="Proteomes" id="UP001155546"/>
    </source>
</evidence>
<feature type="transmembrane region" description="Helical" evidence="3">
    <location>
        <begin position="68"/>
        <end position="85"/>
    </location>
</feature>
<dbReference type="InterPro" id="IPR052155">
    <property type="entry name" value="Biofilm_reg_signaling"/>
</dbReference>
<dbReference type="Pfam" id="PF00563">
    <property type="entry name" value="EAL"/>
    <property type="match status" value="1"/>
</dbReference>
<keyword evidence="3" id="KW-0812">Transmembrane</keyword>
<accession>A0A9X2WJR6</accession>
<keyword evidence="3" id="KW-0472">Membrane</keyword>
<dbReference type="PANTHER" id="PTHR44757:SF2">
    <property type="entry name" value="BIOFILM ARCHITECTURE MAINTENANCE PROTEIN MBAA"/>
    <property type="match status" value="1"/>
</dbReference>
<dbReference type="EC" id="3.1.4.52" evidence="1"/>
<dbReference type="EMBL" id="JAMTCD010000001">
    <property type="protein sequence ID" value="MCT7940435.1"/>
    <property type="molecule type" value="Genomic_DNA"/>
</dbReference>
<proteinExistence type="predicted"/>
<feature type="transmembrane region" description="Helical" evidence="3">
    <location>
        <begin position="138"/>
        <end position="154"/>
    </location>
</feature>
<dbReference type="InterPro" id="IPR000160">
    <property type="entry name" value="GGDEF_dom"/>
</dbReference>
<dbReference type="FunFam" id="3.20.20.450:FF:000001">
    <property type="entry name" value="Cyclic di-GMP phosphodiesterase yahA"/>
    <property type="match status" value="1"/>
</dbReference>
<dbReference type="SUPFAM" id="SSF141868">
    <property type="entry name" value="EAL domain-like"/>
    <property type="match status" value="1"/>
</dbReference>
<protein>
    <recommendedName>
        <fullName evidence="1">cyclic-guanylate-specific phosphodiesterase</fullName>
        <ecNumber evidence="1">3.1.4.52</ecNumber>
    </recommendedName>
</protein>
<dbReference type="CDD" id="cd01949">
    <property type="entry name" value="GGDEF"/>
    <property type="match status" value="1"/>
</dbReference>
<feature type="domain" description="GGDEF" evidence="5">
    <location>
        <begin position="201"/>
        <end position="336"/>
    </location>
</feature>
<dbReference type="CDD" id="cd01948">
    <property type="entry name" value="EAL"/>
    <property type="match status" value="1"/>
</dbReference>
<dbReference type="PROSITE" id="PS50883">
    <property type="entry name" value="EAL"/>
    <property type="match status" value="1"/>
</dbReference>
<dbReference type="SMART" id="SM00052">
    <property type="entry name" value="EAL"/>
    <property type="match status" value="1"/>
</dbReference>
<comment type="caution">
    <text evidence="6">The sequence shown here is derived from an EMBL/GenBank/DDBJ whole genome shotgun (WGS) entry which is preliminary data.</text>
</comment>
<keyword evidence="7" id="KW-1185">Reference proteome</keyword>
<evidence type="ECO:0000256" key="2">
    <source>
        <dbReference type="ARBA" id="ARBA00022636"/>
    </source>
</evidence>
<keyword evidence="3" id="KW-1133">Transmembrane helix</keyword>
<evidence type="ECO:0000259" key="4">
    <source>
        <dbReference type="PROSITE" id="PS50883"/>
    </source>
</evidence>
<evidence type="ECO:0000313" key="6">
    <source>
        <dbReference type="EMBL" id="MCT7940435.1"/>
    </source>
</evidence>
<dbReference type="PANTHER" id="PTHR44757">
    <property type="entry name" value="DIGUANYLATE CYCLASE DGCP"/>
    <property type="match status" value="1"/>
</dbReference>
<keyword evidence="2" id="KW-0973">c-di-GMP</keyword>
<evidence type="ECO:0000259" key="5">
    <source>
        <dbReference type="PROSITE" id="PS50887"/>
    </source>
</evidence>
<dbReference type="InterPro" id="IPR035919">
    <property type="entry name" value="EAL_sf"/>
</dbReference>
<dbReference type="PROSITE" id="PS50887">
    <property type="entry name" value="GGDEF"/>
    <property type="match status" value="1"/>
</dbReference>
<dbReference type="SUPFAM" id="SSF55073">
    <property type="entry name" value="Nucleotide cyclase"/>
    <property type="match status" value="1"/>
</dbReference>
<dbReference type="Pfam" id="PF00990">
    <property type="entry name" value="GGDEF"/>
    <property type="match status" value="1"/>
</dbReference>
<dbReference type="Proteomes" id="UP001155546">
    <property type="component" value="Unassembled WGS sequence"/>
</dbReference>
<feature type="domain" description="EAL" evidence="4">
    <location>
        <begin position="345"/>
        <end position="598"/>
    </location>
</feature>
<feature type="transmembrane region" description="Helical" evidence="3">
    <location>
        <begin position="94"/>
        <end position="118"/>
    </location>
</feature>
<dbReference type="SMART" id="SM00267">
    <property type="entry name" value="GGDEF"/>
    <property type="match status" value="1"/>
</dbReference>
<evidence type="ECO:0000256" key="3">
    <source>
        <dbReference type="SAM" id="Phobius"/>
    </source>
</evidence>
<dbReference type="AlphaFoldDB" id="A0A9X2WJR6"/>
<dbReference type="Gene3D" id="3.30.70.270">
    <property type="match status" value="1"/>
</dbReference>
<sequence>MSITRLFNLHQWDAEDFGKVIFVFIISLSTYLLLSLPQVIEAKIAYAVSLAFAVAAFLVSHSRIKNSLSSLSFVLLLFIGLYYPLDLEEIEELYILLPFIYLTVHPGSFYPITISLLLTSAYFPSIDAHELSDVIEDIIELVVITSFATVMVYFQQKSLQQMHHFRFESYTDYLTRLPNRKKFMEHMSELKTQATLDEAQHHFALLIVDLDGFKKINDQLGHIYGDQVLRMVADRLAKLVSRHCYAYRIGGDEFAFILDEPPELLQSKAEALAQKVLTLCQQPYTLLNKHYTVTASIGIAAYPIDASEIEILCSNADMAMYRAKYAGKNSFSFYDNQLMEELVKRHELENDLKQAISNNELFLLYQPKVCLATGKFNSAEALIRWRHPKYGLINPAEFINIAEESNSIIEIGLWVMSTACHQLMLWREQYDFRCIAVNVSSVQLQQTSFSHDVLSILTDLKCPAECLEIEQTESWIMDNPALNIAVLSKLKKIGVRLSLDDFGTAYSSLSQIGRLPLDILKIDKSFIDHCVEKQNDHMIVRTIIQLGHNLGMKIVAEGVETDAQRQLLQQEGCDEYQGYLFAKPLSAEEFENKLIQQLATSN</sequence>
<gene>
    <name evidence="6" type="ORF">NE535_01275</name>
</gene>
<dbReference type="InterPro" id="IPR001633">
    <property type="entry name" value="EAL_dom"/>
</dbReference>
<dbReference type="RefSeq" id="WP_261296879.1">
    <property type="nucleotide sequence ID" value="NZ_JAMTCD010000001.1"/>
</dbReference>
<reference evidence="6" key="1">
    <citation type="journal article" date="2023" name="Int. J. Syst. Evol. Microbiol.">
        <title>&lt;i&gt;Shewanella septentrionalis&lt;/i&gt; sp. nov. and &lt;i&gt;Shewanella holmiensis&lt;/i&gt; sp. nov., isolated from Baltic Sea water and sediments.</title>
        <authorList>
            <person name="Martin-Rodriguez A.J."/>
            <person name="Thorell K."/>
            <person name="Joffre E."/>
            <person name="Jensie-Markopoulos S."/>
            <person name="Moore E.R.B."/>
            <person name="Sjoling A."/>
        </authorList>
    </citation>
    <scope>NUCLEOTIDE SEQUENCE</scope>
    <source>
        <strain evidence="6">SP1S2-7</strain>
    </source>
</reference>
<organism evidence="6 7">
    <name type="scientific">Shewanella holmiensis</name>
    <dbReference type="NCBI Taxonomy" id="2952222"/>
    <lineage>
        <taxon>Bacteria</taxon>
        <taxon>Pseudomonadati</taxon>
        <taxon>Pseudomonadota</taxon>
        <taxon>Gammaproteobacteria</taxon>
        <taxon>Alteromonadales</taxon>
        <taxon>Shewanellaceae</taxon>
        <taxon>Shewanella</taxon>
    </lineage>
</organism>
<dbReference type="InterPro" id="IPR043128">
    <property type="entry name" value="Rev_trsase/Diguanyl_cyclase"/>
</dbReference>
<evidence type="ECO:0000256" key="1">
    <source>
        <dbReference type="ARBA" id="ARBA00012282"/>
    </source>
</evidence>
<dbReference type="Gene3D" id="3.20.20.450">
    <property type="entry name" value="EAL domain"/>
    <property type="match status" value="1"/>
</dbReference>
<feature type="transmembrane region" description="Helical" evidence="3">
    <location>
        <begin position="20"/>
        <end position="37"/>
    </location>
</feature>
<dbReference type="GO" id="GO:0071111">
    <property type="term" value="F:cyclic-guanylate-specific phosphodiesterase activity"/>
    <property type="evidence" value="ECO:0007669"/>
    <property type="project" value="UniProtKB-EC"/>
</dbReference>